<name>A0ABN6L156_9FLAO</name>
<evidence type="ECO:0000313" key="2">
    <source>
        <dbReference type="EMBL" id="BDB55413.1"/>
    </source>
</evidence>
<dbReference type="RefSeq" id="WP_229316796.1">
    <property type="nucleotide sequence ID" value="NZ_AP025184.1"/>
</dbReference>
<accession>A0ABN6L156</accession>
<dbReference type="Proteomes" id="UP001319867">
    <property type="component" value="Chromosome"/>
</dbReference>
<feature type="chain" id="PRO_5046176832" evidence="1">
    <location>
        <begin position="19"/>
        <end position="153"/>
    </location>
</feature>
<protein>
    <submittedName>
        <fullName evidence="2">Uncharacterized protein</fullName>
    </submittedName>
</protein>
<keyword evidence="1" id="KW-0732">Signal</keyword>
<evidence type="ECO:0000313" key="3">
    <source>
        <dbReference type="Proteomes" id="UP001319867"/>
    </source>
</evidence>
<sequence length="153" mass="18297">MKRFLFLLVFSIISLAKAQSYKEIDYLKNYLKTKKSFRIEPKIDCYSVDSCYIKYDKINIIAIKPISENVIKKFLLNKNVLSIKTLYNKEESLSIENVEFPDYENSIYYLFKNKLYIINTIPFCSGISCKYRYAQIFDLKNKIICEKKIKWDK</sequence>
<dbReference type="EMBL" id="AP025184">
    <property type="protein sequence ID" value="BDB55413.1"/>
    <property type="molecule type" value="Genomic_DNA"/>
</dbReference>
<gene>
    <name evidence="2" type="ORF">GENT5_17180</name>
</gene>
<keyword evidence="3" id="KW-1185">Reference proteome</keyword>
<evidence type="ECO:0000256" key="1">
    <source>
        <dbReference type="SAM" id="SignalP"/>
    </source>
</evidence>
<proteinExistence type="predicted"/>
<reference evidence="2 3" key="2">
    <citation type="journal article" date="2022" name="Microorganisms">
        <title>Complete Genome Sequences of Two Flavobacterium ammonificans Strains and a Flavobacterium ammoniigenes Strain of Ammonifying Bacterioplankton Isolated from Surface River Water.</title>
        <authorList>
            <person name="Suda W."/>
            <person name="Ogata Y."/>
            <person name="Shindo C."/>
            <person name="Watanabe K."/>
        </authorList>
    </citation>
    <scope>NUCLEOTIDE SEQUENCE [LARGE SCALE GENOMIC DNA]</scope>
    <source>
        <strain evidence="2 3">GENT5</strain>
    </source>
</reference>
<feature type="signal peptide" evidence="1">
    <location>
        <begin position="1"/>
        <end position="18"/>
    </location>
</feature>
<reference evidence="2 3" key="1">
    <citation type="journal article" date="2022" name="Int. J. Syst. Evol. Microbiol.">
        <title>Flavobacterium ammonificans sp. nov. and Flavobacterium ammoniigenes sp. nov., ammonifying bacteria isolated from surface river water.</title>
        <authorList>
            <person name="Watanabe K."/>
            <person name="Kitamura T."/>
            <person name="Ogata Y."/>
            <person name="Shindo C."/>
            <person name="Suda W."/>
        </authorList>
    </citation>
    <scope>NUCLEOTIDE SEQUENCE [LARGE SCALE GENOMIC DNA]</scope>
    <source>
        <strain evidence="2 3">GENT5</strain>
    </source>
</reference>
<organism evidence="2 3">
    <name type="scientific">Flavobacterium ammoniigenes</name>
    <dbReference type="NCBI Taxonomy" id="1751095"/>
    <lineage>
        <taxon>Bacteria</taxon>
        <taxon>Pseudomonadati</taxon>
        <taxon>Bacteroidota</taxon>
        <taxon>Flavobacteriia</taxon>
        <taxon>Flavobacteriales</taxon>
        <taxon>Flavobacteriaceae</taxon>
        <taxon>Flavobacterium</taxon>
    </lineage>
</organism>